<dbReference type="InterPro" id="IPR022496">
    <property type="entry name" value="T6A_TsaB"/>
</dbReference>
<dbReference type="Pfam" id="PF00814">
    <property type="entry name" value="TsaD"/>
    <property type="match status" value="1"/>
</dbReference>
<keyword evidence="4" id="KW-0963">Cytoplasm</keyword>
<dbReference type="STRING" id="650891.SAMN05216203_2775"/>
<evidence type="ECO:0000256" key="6">
    <source>
        <dbReference type="ARBA" id="ARBA00032446"/>
    </source>
</evidence>
<evidence type="ECO:0000313" key="8">
    <source>
        <dbReference type="EMBL" id="SFR75253.1"/>
    </source>
</evidence>
<evidence type="ECO:0000313" key="9">
    <source>
        <dbReference type="Proteomes" id="UP000198644"/>
    </source>
</evidence>
<evidence type="ECO:0000256" key="1">
    <source>
        <dbReference type="ARBA" id="ARBA00004496"/>
    </source>
</evidence>
<evidence type="ECO:0000256" key="5">
    <source>
        <dbReference type="ARBA" id="ARBA00022694"/>
    </source>
</evidence>
<evidence type="ECO:0000256" key="2">
    <source>
        <dbReference type="ARBA" id="ARBA00010493"/>
    </source>
</evidence>
<dbReference type="InterPro" id="IPR000905">
    <property type="entry name" value="Gcp-like_dom"/>
</dbReference>
<comment type="subcellular location">
    <subcellularLocation>
        <location evidence="1">Cytoplasm</location>
    </subcellularLocation>
</comment>
<dbReference type="AlphaFoldDB" id="A0A1I6J8E9"/>
<organism evidence="8 9">
    <name type="scientific">Marinobacter daqiaonensis</name>
    <dbReference type="NCBI Taxonomy" id="650891"/>
    <lineage>
        <taxon>Bacteria</taxon>
        <taxon>Pseudomonadati</taxon>
        <taxon>Pseudomonadota</taxon>
        <taxon>Gammaproteobacteria</taxon>
        <taxon>Pseudomonadales</taxon>
        <taxon>Marinobacteraceae</taxon>
        <taxon>Marinobacter</taxon>
    </lineage>
</organism>
<dbReference type="PANTHER" id="PTHR11735">
    <property type="entry name" value="TRNA N6-ADENOSINE THREONYLCARBAMOYLTRANSFERASE"/>
    <property type="match status" value="1"/>
</dbReference>
<feature type="domain" description="Gcp-like" evidence="7">
    <location>
        <begin position="32"/>
        <end position="128"/>
    </location>
</feature>
<evidence type="ECO:0000256" key="4">
    <source>
        <dbReference type="ARBA" id="ARBA00022490"/>
    </source>
</evidence>
<evidence type="ECO:0000259" key="7">
    <source>
        <dbReference type="Pfam" id="PF00814"/>
    </source>
</evidence>
<dbReference type="FunFam" id="3.30.420.40:FF:000097">
    <property type="entry name" value="tRNA threonylcarbamoyladenosine biosynthesis protein TsaB"/>
    <property type="match status" value="1"/>
</dbReference>
<protein>
    <recommendedName>
        <fullName evidence="3">tRNA threonylcarbamoyladenosine biosynthesis protein TsaB</fullName>
    </recommendedName>
    <alternativeName>
        <fullName evidence="6">t(6)A37 threonylcarbamoyladenosine biosynthesis protein TsaB</fullName>
    </alternativeName>
</protein>
<dbReference type="OrthoDB" id="9809995at2"/>
<evidence type="ECO:0000256" key="3">
    <source>
        <dbReference type="ARBA" id="ARBA00019012"/>
    </source>
</evidence>
<sequence>MNLLALDTSTDACSVALLLDGQLSGHCRVEPRGHTRLIMPMVRELLAERGVTMKELDGLAFAAGPGSFTGLRIATGVIQGLAWGLDLPVVPVSSLQAVALELAERQEAREGDGIAVAFDARMDEVYWGCFQLEQGMPVLLESERVCPPEAVTLPEGVTRWVAGGSGWRYADRMPREVTGRMSQPDPDRVPDARYVARLAMEARARGVGVSASEAQPVYLRDEVTWKKLPGR</sequence>
<dbReference type="GO" id="GO:0005829">
    <property type="term" value="C:cytosol"/>
    <property type="evidence" value="ECO:0007669"/>
    <property type="project" value="TreeGrafter"/>
</dbReference>
<dbReference type="RefSeq" id="WP_092014258.1">
    <property type="nucleotide sequence ID" value="NZ_FOYW01000002.1"/>
</dbReference>
<keyword evidence="5" id="KW-0819">tRNA processing</keyword>
<comment type="similarity">
    <text evidence="2">Belongs to the KAE1 / TsaD family. TsaB subfamily.</text>
</comment>
<dbReference type="CDD" id="cd24032">
    <property type="entry name" value="ASKHA_NBD_TsaB"/>
    <property type="match status" value="1"/>
</dbReference>
<name>A0A1I6J8E9_9GAMM</name>
<dbReference type="InterPro" id="IPR043129">
    <property type="entry name" value="ATPase_NBD"/>
</dbReference>
<dbReference type="NCBIfam" id="TIGR03725">
    <property type="entry name" value="T6A_YeaZ"/>
    <property type="match status" value="1"/>
</dbReference>
<dbReference type="GO" id="GO:0002949">
    <property type="term" value="P:tRNA threonylcarbamoyladenosine modification"/>
    <property type="evidence" value="ECO:0007669"/>
    <property type="project" value="InterPro"/>
</dbReference>
<dbReference type="Proteomes" id="UP000198644">
    <property type="component" value="Unassembled WGS sequence"/>
</dbReference>
<dbReference type="EMBL" id="FOYW01000002">
    <property type="protein sequence ID" value="SFR75253.1"/>
    <property type="molecule type" value="Genomic_DNA"/>
</dbReference>
<proteinExistence type="inferred from homology"/>
<dbReference type="PANTHER" id="PTHR11735:SF11">
    <property type="entry name" value="TRNA THREONYLCARBAMOYLADENOSINE BIOSYNTHESIS PROTEIN TSAB"/>
    <property type="match status" value="1"/>
</dbReference>
<dbReference type="Gene3D" id="3.30.420.40">
    <property type="match status" value="2"/>
</dbReference>
<gene>
    <name evidence="8" type="ORF">SAMN05216203_2775</name>
</gene>
<dbReference type="SUPFAM" id="SSF53067">
    <property type="entry name" value="Actin-like ATPase domain"/>
    <property type="match status" value="2"/>
</dbReference>
<reference evidence="8 9" key="1">
    <citation type="submission" date="2016-10" db="EMBL/GenBank/DDBJ databases">
        <authorList>
            <person name="de Groot N.N."/>
        </authorList>
    </citation>
    <scope>NUCLEOTIDE SEQUENCE [LARGE SCALE GENOMIC DNA]</scope>
    <source>
        <strain evidence="8 9">CGMCC 1.9167</strain>
    </source>
</reference>
<accession>A0A1I6J8E9</accession>
<keyword evidence="9" id="KW-1185">Reference proteome</keyword>